<dbReference type="PANTHER" id="PTHR31044:SF103">
    <property type="entry name" value="MAJOR POLLEN ALLERGEN OLE E 10-LIKE"/>
    <property type="match status" value="1"/>
</dbReference>
<feature type="chain" id="PRO_5041589202" description="X8 domain-containing protein" evidence="2">
    <location>
        <begin position="33"/>
        <end position="141"/>
    </location>
</feature>
<keyword evidence="6" id="KW-1185">Reference proteome</keyword>
<evidence type="ECO:0000256" key="1">
    <source>
        <dbReference type="ARBA" id="ARBA00022729"/>
    </source>
</evidence>
<dbReference type="GO" id="GO:0009506">
    <property type="term" value="C:plasmodesma"/>
    <property type="evidence" value="ECO:0007669"/>
    <property type="project" value="UniProtKB-ARBA"/>
</dbReference>
<dbReference type="EMBL" id="JAJJMA010211884">
    <property type="protein sequence ID" value="MCL7040403.1"/>
    <property type="molecule type" value="Genomic_DNA"/>
</dbReference>
<evidence type="ECO:0000313" key="6">
    <source>
        <dbReference type="Proteomes" id="UP001177140"/>
    </source>
</evidence>
<dbReference type="Proteomes" id="UP001177140">
    <property type="component" value="Unassembled WGS sequence"/>
</dbReference>
<keyword evidence="1 2" id="KW-0732">Signal</keyword>
<comment type="caution">
    <text evidence="5">The sequence shown here is derived from an EMBL/GenBank/DDBJ whole genome shotgun (WGS) entry which is preliminary data.</text>
</comment>
<dbReference type="Gene3D" id="1.20.58.1040">
    <property type="match status" value="1"/>
</dbReference>
<protein>
    <recommendedName>
        <fullName evidence="3">X8 domain-containing protein</fullName>
    </recommendedName>
</protein>
<sequence>MASTRTSTKMFYLGFLPLVLASVLCFAACTESAPGPSSNRHAQSRPAANSDVDSWCIAKPSTEEKYLRNNIEFGCTQLGVDCSPIARDGSCFYPNTTYAHASVVMNLHYRAAGKHAWDCYFNGTGLTTTSDPSVGDCIYEL</sequence>
<dbReference type="InterPro" id="IPR012946">
    <property type="entry name" value="X8"/>
</dbReference>
<dbReference type="Pfam" id="PF07983">
    <property type="entry name" value="X8"/>
    <property type="match status" value="1"/>
</dbReference>
<gene>
    <name evidence="5" type="ORF">MKW94_014501</name>
    <name evidence="4" type="ORF">MKW94_021892</name>
</gene>
<dbReference type="AlphaFoldDB" id="A0AA41VFW1"/>
<reference evidence="5" key="1">
    <citation type="submission" date="2022-03" db="EMBL/GenBank/DDBJ databases">
        <title>A functionally conserved STORR gene fusion in Papaver species that diverged 16.8 million years ago.</title>
        <authorList>
            <person name="Catania T."/>
        </authorList>
    </citation>
    <scope>NUCLEOTIDE SEQUENCE</scope>
    <source>
        <strain evidence="5">S-191538</strain>
    </source>
</reference>
<dbReference type="InterPro" id="IPR044788">
    <property type="entry name" value="X8_dom_prot"/>
</dbReference>
<evidence type="ECO:0000313" key="4">
    <source>
        <dbReference type="EMBL" id="MCL7023994.1"/>
    </source>
</evidence>
<accession>A0AA41VFW1</accession>
<evidence type="ECO:0000259" key="3">
    <source>
        <dbReference type="SMART" id="SM00768"/>
    </source>
</evidence>
<dbReference type="PANTHER" id="PTHR31044">
    <property type="entry name" value="BETA-1,3 GLUCANASE"/>
    <property type="match status" value="1"/>
</dbReference>
<organism evidence="5 6">
    <name type="scientific">Papaver nudicaule</name>
    <name type="common">Iceland poppy</name>
    <dbReference type="NCBI Taxonomy" id="74823"/>
    <lineage>
        <taxon>Eukaryota</taxon>
        <taxon>Viridiplantae</taxon>
        <taxon>Streptophyta</taxon>
        <taxon>Embryophyta</taxon>
        <taxon>Tracheophyta</taxon>
        <taxon>Spermatophyta</taxon>
        <taxon>Magnoliopsida</taxon>
        <taxon>Ranunculales</taxon>
        <taxon>Papaveraceae</taxon>
        <taxon>Papaveroideae</taxon>
        <taxon>Papaver</taxon>
    </lineage>
</organism>
<feature type="signal peptide" evidence="2">
    <location>
        <begin position="1"/>
        <end position="32"/>
    </location>
</feature>
<name>A0AA41VFW1_PAPNU</name>
<proteinExistence type="predicted"/>
<evidence type="ECO:0000313" key="5">
    <source>
        <dbReference type="EMBL" id="MCL7040403.1"/>
    </source>
</evidence>
<dbReference type="SMART" id="SM00768">
    <property type="entry name" value="X8"/>
    <property type="match status" value="1"/>
</dbReference>
<feature type="domain" description="X8" evidence="3">
    <location>
        <begin position="54"/>
        <end position="139"/>
    </location>
</feature>
<evidence type="ECO:0000256" key="2">
    <source>
        <dbReference type="SAM" id="SignalP"/>
    </source>
</evidence>
<dbReference type="EMBL" id="JAJJMA010029098">
    <property type="protein sequence ID" value="MCL7023994.1"/>
    <property type="molecule type" value="Genomic_DNA"/>
</dbReference>